<dbReference type="EC" id="2.8.1.1" evidence="2"/>
<feature type="domain" description="Rhodanese" evidence="1">
    <location>
        <begin position="38"/>
        <end position="137"/>
    </location>
</feature>
<reference evidence="2 3" key="1">
    <citation type="submission" date="2016-10" db="EMBL/GenBank/DDBJ databases">
        <authorList>
            <person name="de Groot N.N."/>
        </authorList>
    </citation>
    <scope>NUCLEOTIDE SEQUENCE [LARGE SCALE GENOMIC DNA]</scope>
    <source>
        <strain evidence="2">1</strain>
    </source>
</reference>
<dbReference type="PANTHER" id="PTHR45431">
    <property type="entry name" value="RHODANESE-LIKE DOMAIN-CONTAINING PROTEIN 15, CHLOROPLASTIC"/>
    <property type="match status" value="1"/>
</dbReference>
<dbReference type="InterPro" id="IPR052367">
    <property type="entry name" value="Thiosulfate_ST/Rhodanese-like"/>
</dbReference>
<protein>
    <submittedName>
        <fullName evidence="2">Thiosulfate sulfurtransferase</fullName>
        <ecNumber evidence="2">2.8.1.1</ecNumber>
    </submittedName>
</protein>
<keyword evidence="2" id="KW-0808">Transferase</keyword>
<dbReference type="Gene3D" id="3.40.250.10">
    <property type="entry name" value="Rhodanese-like domain"/>
    <property type="match status" value="1"/>
</dbReference>
<dbReference type="AlphaFoldDB" id="A0A1G5SC40"/>
<sequence>METVDEILPRAQQRAEEMGLAYEGALLPVEAQAVLTSLPQQARLVDVRCKAELDWVGRIPGAIEVELRTYPGMQPNPDFVEQLTQQVADDAVLLFICRSGGRSDHAATLMQQNGFVNCYNVLEGFEGDKDETGHRGRQGGWKAAGLPWVQS</sequence>
<dbReference type="PROSITE" id="PS50206">
    <property type="entry name" value="RHODANESE_3"/>
    <property type="match status" value="1"/>
</dbReference>
<dbReference type="RefSeq" id="WP_090284365.1">
    <property type="nucleotide sequence ID" value="NZ_FMWO01000031.1"/>
</dbReference>
<evidence type="ECO:0000259" key="1">
    <source>
        <dbReference type="PROSITE" id="PS50206"/>
    </source>
</evidence>
<organism evidence="2 3">
    <name type="scientific">Nitrosomonas mobilis</name>
    <dbReference type="NCBI Taxonomy" id="51642"/>
    <lineage>
        <taxon>Bacteria</taxon>
        <taxon>Pseudomonadati</taxon>
        <taxon>Pseudomonadota</taxon>
        <taxon>Betaproteobacteria</taxon>
        <taxon>Nitrosomonadales</taxon>
        <taxon>Nitrosomonadaceae</taxon>
        <taxon>Nitrosomonas</taxon>
    </lineage>
</organism>
<dbReference type="Proteomes" id="UP000198729">
    <property type="component" value="Unassembled WGS sequence"/>
</dbReference>
<proteinExistence type="predicted"/>
<name>A0A1G5SC40_9PROT</name>
<dbReference type="PANTHER" id="PTHR45431:SF3">
    <property type="entry name" value="RHODANESE-LIKE DOMAIN-CONTAINING PROTEIN 15, CHLOROPLASTIC"/>
    <property type="match status" value="1"/>
</dbReference>
<dbReference type="EMBL" id="FMWO01000031">
    <property type="protein sequence ID" value="SCZ84688.1"/>
    <property type="molecule type" value="Genomic_DNA"/>
</dbReference>
<dbReference type="OrthoDB" id="9815890at2"/>
<evidence type="ECO:0000313" key="2">
    <source>
        <dbReference type="EMBL" id="SCZ84688.1"/>
    </source>
</evidence>
<dbReference type="GO" id="GO:0004792">
    <property type="term" value="F:thiosulfate-cyanide sulfurtransferase activity"/>
    <property type="evidence" value="ECO:0007669"/>
    <property type="project" value="UniProtKB-EC"/>
</dbReference>
<dbReference type="InterPro" id="IPR001763">
    <property type="entry name" value="Rhodanese-like_dom"/>
</dbReference>
<dbReference type="SUPFAM" id="SSF52821">
    <property type="entry name" value="Rhodanese/Cell cycle control phosphatase"/>
    <property type="match status" value="1"/>
</dbReference>
<evidence type="ECO:0000313" key="3">
    <source>
        <dbReference type="Proteomes" id="UP000198729"/>
    </source>
</evidence>
<accession>A0A1G5SC40</accession>
<gene>
    <name evidence="2" type="ORF">NSMM_250014</name>
</gene>
<dbReference type="Pfam" id="PF00581">
    <property type="entry name" value="Rhodanese"/>
    <property type="match status" value="1"/>
</dbReference>
<keyword evidence="3" id="KW-1185">Reference proteome</keyword>
<dbReference type="STRING" id="51642.NSMM_250014"/>
<dbReference type="InterPro" id="IPR036873">
    <property type="entry name" value="Rhodanese-like_dom_sf"/>
</dbReference>
<dbReference type="SMART" id="SM00450">
    <property type="entry name" value="RHOD"/>
    <property type="match status" value="1"/>
</dbReference>
<dbReference type="CDD" id="cd01522">
    <property type="entry name" value="RHOD_1"/>
    <property type="match status" value="1"/>
</dbReference>